<evidence type="ECO:0000256" key="5">
    <source>
        <dbReference type="SAM" id="Phobius"/>
    </source>
</evidence>
<dbReference type="SMART" id="SM00369">
    <property type="entry name" value="LRR_TYP"/>
    <property type="match status" value="6"/>
</dbReference>
<reference evidence="6" key="1">
    <citation type="submission" date="2020-06" db="EMBL/GenBank/DDBJ databases">
        <authorList>
            <consortium name="Plant Systems Biology data submission"/>
        </authorList>
    </citation>
    <scope>NUCLEOTIDE SEQUENCE</scope>
    <source>
        <strain evidence="6">D6</strain>
    </source>
</reference>
<dbReference type="EMBL" id="CAICTM010001376">
    <property type="protein sequence ID" value="CAB9523112.1"/>
    <property type="molecule type" value="Genomic_DNA"/>
</dbReference>
<feature type="compositionally biased region" description="Low complexity" evidence="4">
    <location>
        <begin position="209"/>
        <end position="219"/>
    </location>
</feature>
<comment type="caution">
    <text evidence="6">The sequence shown here is derived from an EMBL/GenBank/DDBJ whole genome shotgun (WGS) entry which is preliminary data.</text>
</comment>
<keyword evidence="5" id="KW-0812">Transmembrane</keyword>
<dbReference type="InterPro" id="IPR032675">
    <property type="entry name" value="LRR_dom_sf"/>
</dbReference>
<dbReference type="FunFam" id="3.80.10.10:FF:000095">
    <property type="entry name" value="LRR receptor-like serine/threonine-protein kinase GSO1"/>
    <property type="match status" value="2"/>
</dbReference>
<dbReference type="SUPFAM" id="SSF52058">
    <property type="entry name" value="L domain-like"/>
    <property type="match status" value="2"/>
</dbReference>
<dbReference type="OrthoDB" id="46005at2759"/>
<organism evidence="6 7">
    <name type="scientific">Seminavis robusta</name>
    <dbReference type="NCBI Taxonomy" id="568900"/>
    <lineage>
        <taxon>Eukaryota</taxon>
        <taxon>Sar</taxon>
        <taxon>Stramenopiles</taxon>
        <taxon>Ochrophyta</taxon>
        <taxon>Bacillariophyta</taxon>
        <taxon>Bacillariophyceae</taxon>
        <taxon>Bacillariophycidae</taxon>
        <taxon>Naviculales</taxon>
        <taxon>Naviculaceae</taxon>
        <taxon>Seminavis</taxon>
    </lineage>
</organism>
<keyword evidence="3 5" id="KW-0472">Membrane</keyword>
<dbReference type="InterPro" id="IPR003591">
    <property type="entry name" value="Leu-rich_rpt_typical-subtyp"/>
</dbReference>
<feature type="region of interest" description="Disordered" evidence="4">
    <location>
        <begin position="136"/>
        <end position="325"/>
    </location>
</feature>
<dbReference type="PANTHER" id="PTHR48004:SF59">
    <property type="entry name" value="LEUCINE-RICH REPEAT-CONTAINING N-TERMINAL PLANT-TYPE DOMAIN-CONTAINING PROTEIN"/>
    <property type="match status" value="1"/>
</dbReference>
<feature type="compositionally biased region" description="Polar residues" evidence="4">
    <location>
        <begin position="197"/>
        <end position="208"/>
    </location>
</feature>
<keyword evidence="7" id="KW-1185">Reference proteome</keyword>
<evidence type="ECO:0000256" key="2">
    <source>
        <dbReference type="ARBA" id="ARBA00022737"/>
    </source>
</evidence>
<dbReference type="Gene3D" id="3.80.10.10">
    <property type="entry name" value="Ribonuclease Inhibitor"/>
    <property type="match status" value="4"/>
</dbReference>
<keyword evidence="5" id="KW-1133">Transmembrane helix</keyword>
<feature type="compositionally biased region" description="Low complexity" evidence="4">
    <location>
        <begin position="164"/>
        <end position="173"/>
    </location>
</feature>
<dbReference type="PANTHER" id="PTHR48004">
    <property type="entry name" value="OS01G0149700 PROTEIN"/>
    <property type="match status" value="1"/>
</dbReference>
<evidence type="ECO:0000256" key="3">
    <source>
        <dbReference type="ARBA" id="ARBA00023136"/>
    </source>
</evidence>
<keyword evidence="2" id="KW-0677">Repeat</keyword>
<protein>
    <submittedName>
        <fullName evidence="6">Leucine Rich Repeat</fullName>
    </submittedName>
</protein>
<name>A0A9N8EL76_9STRA</name>
<dbReference type="Proteomes" id="UP001153069">
    <property type="component" value="Unassembled WGS sequence"/>
</dbReference>
<gene>
    <name evidence="6" type="ORF">SEMRO_1378_G267640.1</name>
</gene>
<dbReference type="InterPro" id="IPR052941">
    <property type="entry name" value="StomDev_PlantInt_Reg"/>
</dbReference>
<dbReference type="InterPro" id="IPR001611">
    <property type="entry name" value="Leu-rich_rpt"/>
</dbReference>
<evidence type="ECO:0000313" key="7">
    <source>
        <dbReference type="Proteomes" id="UP001153069"/>
    </source>
</evidence>
<evidence type="ECO:0000256" key="4">
    <source>
        <dbReference type="SAM" id="MobiDB-lite"/>
    </source>
</evidence>
<feature type="transmembrane region" description="Helical" evidence="5">
    <location>
        <begin position="370"/>
        <end position="391"/>
    </location>
</feature>
<evidence type="ECO:0000313" key="6">
    <source>
        <dbReference type="EMBL" id="CAB9523112.1"/>
    </source>
</evidence>
<dbReference type="Pfam" id="PF13855">
    <property type="entry name" value="LRR_8"/>
    <property type="match status" value="1"/>
</dbReference>
<accession>A0A9N8EL76</accession>
<keyword evidence="1" id="KW-0433">Leucine-rich repeat</keyword>
<dbReference type="AlphaFoldDB" id="A0A9N8EL76"/>
<sequence length="1121" mass="120430">MLGLNHLLLKANDSPSKDGETKLRYRVFWGIIQNIEVNKKTSQKALLRLQMQADDDEDDDDGEEEESETAVFQMKDRTTLLDLKKDIQERMKQFRGGTSTMEIKDVSMMSVMGDSSQQSSSRVRFSSTTVEIHPDVLVAPPAAARDGSAKEPARRTVSAPMPPSSSTMANSSPRKQKGLRNRAAQNPGAVPVMEPNGATSQQAGSGNQPSASMSAAPKSPQREKGLRSNNAPTNHPGAVRPQNTNRKKKGLRNAAAAAANNPGAVSAVSRSSITVPAPTRHEEPPASPNHGQGVAAEEGTTTTKRKSETDEETASVRPADSVRDPSALMVVATLVPDDEEEEDRDDSDKILVEAHEVEIPDLICDRRMKVILAILVVLVVLVVIISVSVVLSSSSSSPEEQAAIVDRDMARRQAREWVENHPEAGTFEPWRADQLLALATLSFAMNAPADWLDANTHECEWPLPDIDRQKPRCSVGGRYRVLDLERAATDPGFIPSEIALLKELTIVDLIGNDLYGELPSEISELVSLTKLSADRNDLDGPIPSELGLLTNLNFVSLDQNDLESTIPSELMALTKMELLSIGGNRISGTIPSRLGELSQLSELALARNKLSGQIPTAVGKLTLLISLDLSSNDLVTSIPSEIALLSQLERLDLRDNKFTGSFPLELALLLGNTSNTLDDESTKGLVLVSTELQANPPDASAPTPSPEAIGRITGAPTTTAVPAVIQYLETLQVTSAGVFEDPGSPQYRAAVWVAEGDSYAFSMGLSIEEPKLLQRYALAVFYHATGGDNWKFCGKNSPSCGDTQWLSVTDECEWFSLSCDESGAIFQISFPATGIDLNGILPAELSLLAGLKRFLAPENALSGDLDVAFGSLTSLESIALPDNRLEGAIPTGILEMNQGLGLLALGGNQFSGPIPNGITKASRLHDLQLPFNAITGTIPIGMGNLTNLVNLEIQRNRIVGSIPDALFSLTNLRSLSLRENAGISGGISPLISQLTSLSVVQMGFTGLEGSLPQELFELTDLSELNLENAGFSGTIHEAIRQLNASLMDLFLNFNAFSGPVPEAFDHLTALETLQIQGNLLTGSISSAVCAERGLRFQQLSRLIVDCEVQCTCCDNSDNCEE</sequence>
<proteinExistence type="predicted"/>
<evidence type="ECO:0000256" key="1">
    <source>
        <dbReference type="ARBA" id="ARBA00022614"/>
    </source>
</evidence>